<comment type="similarity">
    <text evidence="2">Belongs to the nitronate monooxygenase family. NMO class I subfamily.</text>
</comment>
<evidence type="ECO:0000313" key="11">
    <source>
        <dbReference type="Proteomes" id="UP000573599"/>
    </source>
</evidence>
<keyword evidence="6 10" id="KW-0560">Oxidoreductase</keyword>
<evidence type="ECO:0000256" key="2">
    <source>
        <dbReference type="ARBA" id="ARBA00009881"/>
    </source>
</evidence>
<dbReference type="PANTHER" id="PTHR42747:SF3">
    <property type="entry name" value="NITRONATE MONOOXYGENASE-RELATED"/>
    <property type="match status" value="1"/>
</dbReference>
<dbReference type="InterPro" id="IPR004136">
    <property type="entry name" value="NMO"/>
</dbReference>
<evidence type="ECO:0000256" key="1">
    <source>
        <dbReference type="ARBA" id="ARBA00001917"/>
    </source>
</evidence>
<dbReference type="InterPro" id="IPR001295">
    <property type="entry name" value="Dihydroorotate_DH_CS"/>
</dbReference>
<dbReference type="EMBL" id="JACCAB010000001">
    <property type="protein sequence ID" value="NYG08084.1"/>
    <property type="molecule type" value="Genomic_DNA"/>
</dbReference>
<dbReference type="GO" id="GO:0018580">
    <property type="term" value="F:nitronate monooxygenase activity"/>
    <property type="evidence" value="ECO:0007669"/>
    <property type="project" value="InterPro"/>
</dbReference>
<keyword evidence="7 10" id="KW-0503">Monooxygenase</keyword>
<comment type="catalytic activity">
    <reaction evidence="9">
        <text>3 propionate 3-nitronate + 3 O2 + H2O = 3 3-oxopropanoate + 2 nitrate + nitrite + H2O2 + 3 H(+)</text>
        <dbReference type="Rhea" id="RHEA:57332"/>
        <dbReference type="ChEBI" id="CHEBI:15377"/>
        <dbReference type="ChEBI" id="CHEBI:15378"/>
        <dbReference type="ChEBI" id="CHEBI:15379"/>
        <dbReference type="ChEBI" id="CHEBI:16240"/>
        <dbReference type="ChEBI" id="CHEBI:16301"/>
        <dbReference type="ChEBI" id="CHEBI:17632"/>
        <dbReference type="ChEBI" id="CHEBI:33190"/>
        <dbReference type="ChEBI" id="CHEBI:136067"/>
    </reaction>
</comment>
<dbReference type="GO" id="GO:0009636">
    <property type="term" value="P:response to toxic substance"/>
    <property type="evidence" value="ECO:0007669"/>
    <property type="project" value="UniProtKB-KW"/>
</dbReference>
<evidence type="ECO:0000256" key="3">
    <source>
        <dbReference type="ARBA" id="ARBA00022575"/>
    </source>
</evidence>
<dbReference type="SUPFAM" id="SSF51412">
    <property type="entry name" value="Inosine monophosphate dehydrogenase (IMPDH)"/>
    <property type="match status" value="1"/>
</dbReference>
<dbReference type="Gene3D" id="3.20.20.70">
    <property type="entry name" value="Aldolase class I"/>
    <property type="match status" value="1"/>
</dbReference>
<keyword evidence="5" id="KW-0288">FMN</keyword>
<evidence type="ECO:0000256" key="6">
    <source>
        <dbReference type="ARBA" id="ARBA00023002"/>
    </source>
</evidence>
<evidence type="ECO:0000256" key="4">
    <source>
        <dbReference type="ARBA" id="ARBA00022630"/>
    </source>
</evidence>
<sequence>MTSVDWSSSPLVLAPMAGGPSTVALAAAAADGGVFPFLGGAYLTPERLRDDIGALREATRRPFGVNIFAPSPDSPSMQQESLAYAELLAPWAAAAGIELGHPHYDDDAFDAKVDLLVDSAPAVVSFAFGWPPAEVVARLQSAGVAVWVTVNEATEVEWAQQLGVDGLVVQGWEAGGHRGGPVDTGTTQSALQPLVAEVAGRTSLPVMAAGGVMTGSDAAAVLRAGASAVALGTAFLDCPEAGTAPVHRHALTHRTGTTVTRAFTGRSARALTTTWTELFTEAAPAAYPHVHHLTAPLRAYGRDTGEAELVNLWAGTGHERLRQLPAAELARTLVAELRAAL</sequence>
<comment type="caution">
    <text evidence="10">The sequence shown here is derived from an EMBL/GenBank/DDBJ whole genome shotgun (WGS) entry which is preliminary data.</text>
</comment>
<dbReference type="GO" id="GO:0016627">
    <property type="term" value="F:oxidoreductase activity, acting on the CH-CH group of donors"/>
    <property type="evidence" value="ECO:0007669"/>
    <property type="project" value="InterPro"/>
</dbReference>
<reference evidence="10 11" key="1">
    <citation type="submission" date="2020-07" db="EMBL/GenBank/DDBJ databases">
        <title>Sequencing the genomes of 1000 actinobacteria strains.</title>
        <authorList>
            <person name="Klenk H.-P."/>
        </authorList>
    </citation>
    <scope>NUCLEOTIDE SEQUENCE [LARGE SCALE GENOMIC DNA]</scope>
    <source>
        <strain evidence="10 11">DSM 23987</strain>
    </source>
</reference>
<keyword evidence="11" id="KW-1185">Reference proteome</keyword>
<accession>A0A852WMN8</accession>
<dbReference type="AlphaFoldDB" id="A0A852WMN8"/>
<dbReference type="GO" id="GO:0006207">
    <property type="term" value="P:'de novo' pyrimidine nucleobase biosynthetic process"/>
    <property type="evidence" value="ECO:0007669"/>
    <property type="project" value="InterPro"/>
</dbReference>
<comment type="cofactor">
    <cofactor evidence="1">
        <name>FMN</name>
        <dbReference type="ChEBI" id="CHEBI:58210"/>
    </cofactor>
</comment>
<evidence type="ECO:0000256" key="5">
    <source>
        <dbReference type="ARBA" id="ARBA00022643"/>
    </source>
</evidence>
<keyword evidence="4" id="KW-0285">Flavoprotein</keyword>
<organism evidence="10 11">
    <name type="scientific">Pedococcus badiiscoriae</name>
    <dbReference type="NCBI Taxonomy" id="642776"/>
    <lineage>
        <taxon>Bacteria</taxon>
        <taxon>Bacillati</taxon>
        <taxon>Actinomycetota</taxon>
        <taxon>Actinomycetes</taxon>
        <taxon>Micrococcales</taxon>
        <taxon>Intrasporangiaceae</taxon>
        <taxon>Pedococcus</taxon>
    </lineage>
</organism>
<dbReference type="Pfam" id="PF03060">
    <property type="entry name" value="NMO"/>
    <property type="match status" value="1"/>
</dbReference>
<evidence type="ECO:0000256" key="7">
    <source>
        <dbReference type="ARBA" id="ARBA00023033"/>
    </source>
</evidence>
<protein>
    <recommendedName>
        <fullName evidence="8">Propionate 3-nitronate monooxygenase</fullName>
    </recommendedName>
</protein>
<dbReference type="CDD" id="cd04730">
    <property type="entry name" value="NPD_like"/>
    <property type="match status" value="1"/>
</dbReference>
<keyword evidence="3" id="KW-0216">Detoxification</keyword>
<dbReference type="Proteomes" id="UP000573599">
    <property type="component" value="Unassembled WGS sequence"/>
</dbReference>
<gene>
    <name evidence="10" type="ORF">BJ986_002571</name>
</gene>
<proteinExistence type="inferred from homology"/>
<dbReference type="RefSeq" id="WP_179422338.1">
    <property type="nucleotide sequence ID" value="NZ_JACCAB010000001.1"/>
</dbReference>
<evidence type="ECO:0000256" key="8">
    <source>
        <dbReference type="ARBA" id="ARBA00031155"/>
    </source>
</evidence>
<dbReference type="PROSITE" id="PS00912">
    <property type="entry name" value="DHODEHASE_2"/>
    <property type="match status" value="1"/>
</dbReference>
<dbReference type="InterPro" id="IPR013785">
    <property type="entry name" value="Aldolase_TIM"/>
</dbReference>
<evidence type="ECO:0000256" key="9">
    <source>
        <dbReference type="ARBA" id="ARBA00049401"/>
    </source>
</evidence>
<evidence type="ECO:0000313" key="10">
    <source>
        <dbReference type="EMBL" id="NYG08084.1"/>
    </source>
</evidence>
<name>A0A852WMN8_9MICO</name>
<dbReference type="PANTHER" id="PTHR42747">
    <property type="entry name" value="NITRONATE MONOOXYGENASE-RELATED"/>
    <property type="match status" value="1"/>
</dbReference>